<evidence type="ECO:0000313" key="3">
    <source>
        <dbReference type="Proteomes" id="UP000245667"/>
    </source>
</evidence>
<sequence length="384" mass="44089">MRLFSKILLIIHLLSAIVLVGQEKEQKLFLAGYVKNLHEFGFIDNIGEVQWTTFLHNRLNFKYIPSKTITARLEFRNRIYYGDRIKNNPGFSKVILQDNGWVDLSWNVLDNSTVVFNTTIDRALINYSKGDWDITLGRQRVNWGINLAWNPNDIFNTYNFLDFDYEERPGSDAIRIQYFLDGFSKIELAAKKGYQADDHIIAVMYNFNKWSYDIQLLSGIYHNDWVIGTGWAGNIKNVGFKGEVSYFLPYKDFIGSENVVSASLSVDYGFKKGVYINGSLLYNSATNDVPGGLENLIFTSISAKNLMPFEYSGFLQLSKEFSPIFSGALSTIYSPTQHSLITMPSLTYSLATNWELNFTGQSFFELEDPRILGNNLFVRLRWSF</sequence>
<evidence type="ECO:0000313" key="1">
    <source>
        <dbReference type="EMBL" id="MBD1259759.1"/>
    </source>
</evidence>
<gene>
    <name evidence="1" type="ORF">HZY62_04105</name>
    <name evidence="2" type="ORF">LX92_02428</name>
</gene>
<evidence type="ECO:0008006" key="5">
    <source>
        <dbReference type="Google" id="ProtNLM"/>
    </source>
</evidence>
<dbReference type="EMBL" id="QGGQ01000005">
    <property type="protein sequence ID" value="PWK23099.1"/>
    <property type="molecule type" value="Genomic_DNA"/>
</dbReference>
<dbReference type="RefSeq" id="WP_109650915.1">
    <property type="nucleotide sequence ID" value="NZ_CAJQNU010000061.1"/>
</dbReference>
<evidence type="ECO:0000313" key="4">
    <source>
        <dbReference type="Proteomes" id="UP000651837"/>
    </source>
</evidence>
<reference evidence="2 3" key="1">
    <citation type="submission" date="2018-05" db="EMBL/GenBank/DDBJ databases">
        <title>Genomic Encyclopedia of Archaeal and Bacterial Type Strains, Phase II (KMG-II): from individual species to whole genera.</title>
        <authorList>
            <person name="Goeker M."/>
        </authorList>
    </citation>
    <scope>NUCLEOTIDE SEQUENCE [LARGE SCALE GENOMIC DNA]</scope>
    <source>
        <strain evidence="2 3">DSM 23514</strain>
    </source>
</reference>
<dbReference type="Proteomes" id="UP000651837">
    <property type="component" value="Unassembled WGS sequence"/>
</dbReference>
<dbReference type="OrthoDB" id="5383458at2"/>
<dbReference type="Proteomes" id="UP000245667">
    <property type="component" value="Unassembled WGS sequence"/>
</dbReference>
<accession>A0A316E0U2</accession>
<protein>
    <recommendedName>
        <fullName evidence="5">Porin</fullName>
    </recommendedName>
</protein>
<organism evidence="2 3">
    <name type="scientific">Maribacter polysiphoniae</name>
    <dbReference type="NCBI Taxonomy" id="429344"/>
    <lineage>
        <taxon>Bacteria</taxon>
        <taxon>Pseudomonadati</taxon>
        <taxon>Bacteroidota</taxon>
        <taxon>Flavobacteriia</taxon>
        <taxon>Flavobacteriales</taxon>
        <taxon>Flavobacteriaceae</taxon>
        <taxon>Maribacter</taxon>
    </lineage>
</organism>
<proteinExistence type="predicted"/>
<dbReference type="EMBL" id="JACWLN010000001">
    <property type="protein sequence ID" value="MBD1259759.1"/>
    <property type="molecule type" value="Genomic_DNA"/>
</dbReference>
<evidence type="ECO:0000313" key="2">
    <source>
        <dbReference type="EMBL" id="PWK23099.1"/>
    </source>
</evidence>
<comment type="caution">
    <text evidence="2">The sequence shown here is derived from an EMBL/GenBank/DDBJ whole genome shotgun (WGS) entry which is preliminary data.</text>
</comment>
<name>A0A316E0U2_9FLAO</name>
<reference evidence="1 4" key="2">
    <citation type="submission" date="2020-07" db="EMBL/GenBank/DDBJ databases">
        <title>The draft genome sequence of Maribacter polysiphoniae KCTC 22021.</title>
        <authorList>
            <person name="Mu L."/>
        </authorList>
    </citation>
    <scope>NUCLEOTIDE SEQUENCE [LARGE SCALE GENOMIC DNA]</scope>
    <source>
        <strain evidence="1 4">KCTC 22021</strain>
    </source>
</reference>
<dbReference type="AlphaFoldDB" id="A0A316E0U2"/>
<keyword evidence="4" id="KW-1185">Reference proteome</keyword>